<dbReference type="GO" id="GO:0016787">
    <property type="term" value="F:hydrolase activity"/>
    <property type="evidence" value="ECO:0007669"/>
    <property type="project" value="InterPro"/>
</dbReference>
<keyword evidence="3" id="KW-1185">Reference proteome</keyword>
<dbReference type="AlphaFoldDB" id="A0A1X7LLV7"/>
<sequence>MAVIRTNSNDVQTLARLMRAEAEGEGEQGMLMVGNVGVNRILGDCLDFKNIRSMDDMVYQSPGGFEAIQKSYFYQRARDRDVRLAQRVINGERFWPASNALWFFRPAGSCPPTWYNQQNTGRFKAHCFFTPSGEDCPQVYR</sequence>
<dbReference type="RefSeq" id="WP_085496678.1">
    <property type="nucleotide sequence ID" value="NZ_FXAZ01000005.1"/>
</dbReference>
<name>A0A1X7LLV7_9BACL</name>
<evidence type="ECO:0000313" key="2">
    <source>
        <dbReference type="EMBL" id="SMG54474.1"/>
    </source>
</evidence>
<gene>
    <name evidence="2" type="ORF">SAMN06295960_3736</name>
</gene>
<dbReference type="Gene3D" id="1.10.10.2520">
    <property type="entry name" value="Cell wall hydrolase SleB, domain 1"/>
    <property type="match status" value="1"/>
</dbReference>
<dbReference type="EMBL" id="FXAZ01000005">
    <property type="protein sequence ID" value="SMG54474.1"/>
    <property type="molecule type" value="Genomic_DNA"/>
</dbReference>
<dbReference type="Pfam" id="PF07486">
    <property type="entry name" value="Hydrolase_2"/>
    <property type="match status" value="1"/>
</dbReference>
<dbReference type="OrthoDB" id="1642705at2"/>
<dbReference type="InterPro" id="IPR011105">
    <property type="entry name" value="Cell_wall_hydrolase_SleB"/>
</dbReference>
<evidence type="ECO:0000313" key="3">
    <source>
        <dbReference type="Proteomes" id="UP000193834"/>
    </source>
</evidence>
<dbReference type="InterPro" id="IPR042047">
    <property type="entry name" value="SleB_dom1"/>
</dbReference>
<feature type="domain" description="Cell wall hydrolase SleB" evidence="1">
    <location>
        <begin position="24"/>
        <end position="129"/>
    </location>
</feature>
<evidence type="ECO:0000259" key="1">
    <source>
        <dbReference type="Pfam" id="PF07486"/>
    </source>
</evidence>
<protein>
    <submittedName>
        <fullName evidence="2">N-acetylmuramoyl-L-alanine amidase</fullName>
    </submittedName>
</protein>
<dbReference type="Proteomes" id="UP000193834">
    <property type="component" value="Unassembled WGS sequence"/>
</dbReference>
<dbReference type="STRING" id="1852522.SAMN06295960_3736"/>
<proteinExistence type="predicted"/>
<accession>A0A1X7LLV7</accession>
<organism evidence="2 3">
    <name type="scientific">Paenibacillus aquistagni</name>
    <dbReference type="NCBI Taxonomy" id="1852522"/>
    <lineage>
        <taxon>Bacteria</taxon>
        <taxon>Bacillati</taxon>
        <taxon>Bacillota</taxon>
        <taxon>Bacilli</taxon>
        <taxon>Bacillales</taxon>
        <taxon>Paenibacillaceae</taxon>
        <taxon>Paenibacillus</taxon>
    </lineage>
</organism>
<reference evidence="2 3" key="1">
    <citation type="submission" date="2017-04" db="EMBL/GenBank/DDBJ databases">
        <authorList>
            <person name="Afonso C.L."/>
            <person name="Miller P.J."/>
            <person name="Scott M.A."/>
            <person name="Spackman E."/>
            <person name="Goraichik I."/>
            <person name="Dimitrov K.M."/>
            <person name="Suarez D.L."/>
            <person name="Swayne D.E."/>
        </authorList>
    </citation>
    <scope>NUCLEOTIDE SEQUENCE [LARGE SCALE GENOMIC DNA]</scope>
    <source>
        <strain evidence="2 3">11</strain>
    </source>
</reference>